<comment type="caution">
    <text evidence="2">The sequence shown here is derived from an EMBL/GenBank/DDBJ whole genome shotgun (WGS) entry which is preliminary data.</text>
</comment>
<dbReference type="EMBL" id="MU853766">
    <property type="protein sequence ID" value="KAK3943368.1"/>
    <property type="molecule type" value="Genomic_DNA"/>
</dbReference>
<feature type="transmembrane region" description="Helical" evidence="1">
    <location>
        <begin position="100"/>
        <end position="118"/>
    </location>
</feature>
<feature type="non-terminal residue" evidence="2">
    <location>
        <position position="383"/>
    </location>
</feature>
<organism evidence="2 3">
    <name type="scientific">Diplogelasinospora grovesii</name>
    <dbReference type="NCBI Taxonomy" id="303347"/>
    <lineage>
        <taxon>Eukaryota</taxon>
        <taxon>Fungi</taxon>
        <taxon>Dikarya</taxon>
        <taxon>Ascomycota</taxon>
        <taxon>Pezizomycotina</taxon>
        <taxon>Sordariomycetes</taxon>
        <taxon>Sordariomycetidae</taxon>
        <taxon>Sordariales</taxon>
        <taxon>Diplogelasinosporaceae</taxon>
        <taxon>Diplogelasinospora</taxon>
    </lineage>
</organism>
<protein>
    <submittedName>
        <fullName evidence="2">Uncharacterized protein</fullName>
    </submittedName>
</protein>
<feature type="transmembrane region" description="Helical" evidence="1">
    <location>
        <begin position="139"/>
        <end position="163"/>
    </location>
</feature>
<accession>A0AAN6S7Y0</accession>
<name>A0AAN6S7Y0_9PEZI</name>
<evidence type="ECO:0000313" key="2">
    <source>
        <dbReference type="EMBL" id="KAK3943368.1"/>
    </source>
</evidence>
<reference evidence="3" key="1">
    <citation type="journal article" date="2023" name="Mol. Phylogenet. Evol.">
        <title>Genome-scale phylogeny and comparative genomics of the fungal order Sordariales.</title>
        <authorList>
            <person name="Hensen N."/>
            <person name="Bonometti L."/>
            <person name="Westerberg I."/>
            <person name="Brannstrom I.O."/>
            <person name="Guillou S."/>
            <person name="Cros-Aarteil S."/>
            <person name="Calhoun S."/>
            <person name="Haridas S."/>
            <person name="Kuo A."/>
            <person name="Mondo S."/>
            <person name="Pangilinan J."/>
            <person name="Riley R."/>
            <person name="LaButti K."/>
            <person name="Andreopoulos B."/>
            <person name="Lipzen A."/>
            <person name="Chen C."/>
            <person name="Yan M."/>
            <person name="Daum C."/>
            <person name="Ng V."/>
            <person name="Clum A."/>
            <person name="Steindorff A."/>
            <person name="Ohm R.A."/>
            <person name="Martin F."/>
            <person name="Silar P."/>
            <person name="Natvig D.O."/>
            <person name="Lalanne C."/>
            <person name="Gautier V."/>
            <person name="Ament-Velasquez S.L."/>
            <person name="Kruys A."/>
            <person name="Hutchinson M.I."/>
            <person name="Powell A.J."/>
            <person name="Barry K."/>
            <person name="Miller A.N."/>
            <person name="Grigoriev I.V."/>
            <person name="Debuchy R."/>
            <person name="Gladieux P."/>
            <person name="Hiltunen Thoren M."/>
            <person name="Johannesson H."/>
        </authorList>
    </citation>
    <scope>NUCLEOTIDE SEQUENCE [LARGE SCALE GENOMIC DNA]</scope>
    <source>
        <strain evidence="3">CBS 340.73</strain>
    </source>
</reference>
<feature type="transmembrane region" description="Helical" evidence="1">
    <location>
        <begin position="183"/>
        <end position="209"/>
    </location>
</feature>
<keyword evidence="1" id="KW-0812">Transmembrane</keyword>
<feature type="transmembrane region" description="Helical" evidence="1">
    <location>
        <begin position="221"/>
        <end position="244"/>
    </location>
</feature>
<keyword evidence="1" id="KW-0472">Membrane</keyword>
<feature type="transmembrane region" description="Helical" evidence="1">
    <location>
        <begin position="259"/>
        <end position="280"/>
    </location>
</feature>
<gene>
    <name evidence="2" type="ORF">QBC46DRAFT_307422</name>
</gene>
<dbReference type="Proteomes" id="UP001303473">
    <property type="component" value="Unassembled WGS sequence"/>
</dbReference>
<feature type="transmembrane region" description="Helical" evidence="1">
    <location>
        <begin position="26"/>
        <end position="46"/>
    </location>
</feature>
<feature type="transmembrane region" description="Helical" evidence="1">
    <location>
        <begin position="58"/>
        <end position="80"/>
    </location>
</feature>
<evidence type="ECO:0000313" key="3">
    <source>
        <dbReference type="Proteomes" id="UP001303473"/>
    </source>
</evidence>
<sequence length="383" mass="43790">MAFNTTKTLWNLDAQPLPGTEVRDPVFVTVWLFACIIFAAILYRFLDRKENPTWTEFRTIMLGTSFLAFWYLIAVIDRWIHYDLRSVVYGYILLAPVWESSRVTSTVLLLWGTYTVVWKELENRFTPREQGRWWFAARVALFVVSLMSIFYVALYIALSVVWMEFFSLNVIADIASKRTAFEIAMTAFFFAFGLLTLVEATYALIIRAVTVHGHIEATRLTLWLAAFFLFVRSCAEFGIILHVYTTDATRQSTKLTTDITYGLLTFLYLITMCWMARVAASSFDSGGRQAQLVASDIRHHILSSLHHVTNGARRQAPAFETMLQDVETNIDRVLSNGPLSGTLQMRHEHKRSAATDCINQLRTEFGALDPKHIQDRSSSRTAS</sequence>
<keyword evidence="3" id="KW-1185">Reference proteome</keyword>
<keyword evidence="1" id="KW-1133">Transmembrane helix</keyword>
<evidence type="ECO:0000256" key="1">
    <source>
        <dbReference type="SAM" id="Phobius"/>
    </source>
</evidence>
<dbReference type="AlphaFoldDB" id="A0AAN6S7Y0"/>
<proteinExistence type="predicted"/>
<dbReference type="PROSITE" id="PS51257">
    <property type="entry name" value="PROKAR_LIPOPROTEIN"/>
    <property type="match status" value="1"/>
</dbReference>